<gene>
    <name evidence="13" type="ORF">PYCCODRAFT_205815</name>
</gene>
<dbReference type="InterPro" id="IPR050188">
    <property type="entry name" value="RluA_PseudoU_synthase"/>
</dbReference>
<comment type="subcellular location">
    <subcellularLocation>
        <location evidence="1">Mitochondrion</location>
    </subcellularLocation>
</comment>
<reference evidence="13 14" key="1">
    <citation type="journal article" date="2015" name="Biotechnol. Biofuels">
        <title>Enhanced degradation of softwood versus hardwood by the white-rot fungus Pycnoporus coccineus.</title>
        <authorList>
            <person name="Couturier M."/>
            <person name="Navarro D."/>
            <person name="Chevret D."/>
            <person name="Henrissat B."/>
            <person name="Piumi F."/>
            <person name="Ruiz-Duenas F.J."/>
            <person name="Martinez A.T."/>
            <person name="Grigoriev I.V."/>
            <person name="Riley R."/>
            <person name="Lipzen A."/>
            <person name="Berrin J.G."/>
            <person name="Master E.R."/>
            <person name="Rosso M.N."/>
        </authorList>
    </citation>
    <scope>NUCLEOTIDE SEQUENCE [LARGE SCALE GENOMIC DNA]</scope>
    <source>
        <strain evidence="13 14">BRFM310</strain>
    </source>
</reference>
<evidence type="ECO:0000313" key="14">
    <source>
        <dbReference type="Proteomes" id="UP000193067"/>
    </source>
</evidence>
<dbReference type="SUPFAM" id="SSF55120">
    <property type="entry name" value="Pseudouridine synthase"/>
    <property type="match status" value="1"/>
</dbReference>
<dbReference type="Pfam" id="PF00849">
    <property type="entry name" value="PseudoU_synth_2"/>
    <property type="match status" value="1"/>
</dbReference>
<feature type="domain" description="Pseudouridine synthase RsuA/RluA-like" evidence="12">
    <location>
        <begin position="32"/>
        <end position="199"/>
    </location>
</feature>
<evidence type="ECO:0000256" key="1">
    <source>
        <dbReference type="ARBA" id="ARBA00004173"/>
    </source>
</evidence>
<evidence type="ECO:0000256" key="7">
    <source>
        <dbReference type="ARBA" id="ARBA00038947"/>
    </source>
</evidence>
<evidence type="ECO:0000256" key="5">
    <source>
        <dbReference type="ARBA" id="ARBA00036927"/>
    </source>
</evidence>
<evidence type="ECO:0000256" key="4">
    <source>
        <dbReference type="ARBA" id="ARBA00023235"/>
    </source>
</evidence>
<dbReference type="CDD" id="cd02869">
    <property type="entry name" value="PseudoU_synth_RluA_like"/>
    <property type="match status" value="1"/>
</dbReference>
<dbReference type="InterPro" id="IPR006145">
    <property type="entry name" value="PsdUridine_synth_RsuA/RluA"/>
</dbReference>
<comment type="catalytic activity">
    <reaction evidence="5">
        <text>uridine(2819) in 21S rRNA = pseudouridine(2819) in 21S rRNA</text>
        <dbReference type="Rhea" id="RHEA:42556"/>
        <dbReference type="Rhea" id="RHEA-COMP:10113"/>
        <dbReference type="Rhea" id="RHEA-COMP:10114"/>
        <dbReference type="ChEBI" id="CHEBI:65314"/>
        <dbReference type="ChEBI" id="CHEBI:65315"/>
        <dbReference type="EC" id="5.4.99.43"/>
    </reaction>
</comment>
<name>A0A1Y2IT41_TRAC3</name>
<dbReference type="GO" id="GO:0003723">
    <property type="term" value="F:RNA binding"/>
    <property type="evidence" value="ECO:0007669"/>
    <property type="project" value="InterPro"/>
</dbReference>
<keyword evidence="3" id="KW-0496">Mitochondrion</keyword>
<proteinExistence type="inferred from homology"/>
<dbReference type="InterPro" id="IPR020103">
    <property type="entry name" value="PsdUridine_synth_cat_dom_sf"/>
</dbReference>
<dbReference type="OrthoDB" id="428658at2759"/>
<sequence>MVAATGVLRFRERVKSYLLHPRNLVVYADKSIVVLNKPNGLHTQPMMPLKSRASERNSDPFITVLQGIQGDLLPVHRLDKPTTGTLVLARTIRAARDISAQLAHRTAKKTYFALVCGDASHFPSPKGTIKTDLECINGQVNVKGTPNPLPPRAGHGESWVKHAITDYEVLSSSTKVPLSILKLDILTGCKHQIRVQLAQHFAPILSDSIYGSPDRDAPVKSLLGQKYTPFLYLHSSRFSFTRYRAVGPGKAFQFTVGAPLSVPFQDVCAAAGMHLGMDAIAGGVWINGTKVWGPEPSLDQTTKPVTDIIGDKSSGVAMIAEELQGVWYGPTISDE</sequence>
<protein>
    <recommendedName>
        <fullName evidence="8">21S rRNA pseudouridine(2819) synthase</fullName>
        <ecNumber evidence="7">5.4.99.43</ecNumber>
    </recommendedName>
    <alternativeName>
        <fullName evidence="10">Pseudouridine synthase 5</fullName>
    </alternativeName>
    <alternativeName>
        <fullName evidence="9">Pseudouridylate synthase PUS5</fullName>
    </alternativeName>
    <alternativeName>
        <fullName evidence="11">Uracil hydrolyase PUS5</fullName>
    </alternativeName>
</protein>
<keyword evidence="4" id="KW-0413">Isomerase</keyword>
<dbReference type="PANTHER" id="PTHR21600">
    <property type="entry name" value="MITOCHONDRIAL RNA PSEUDOURIDINE SYNTHASE"/>
    <property type="match status" value="1"/>
</dbReference>
<evidence type="ECO:0000256" key="9">
    <source>
        <dbReference type="ARBA" id="ARBA00041561"/>
    </source>
</evidence>
<evidence type="ECO:0000313" key="13">
    <source>
        <dbReference type="EMBL" id="OSD03843.1"/>
    </source>
</evidence>
<evidence type="ECO:0000256" key="3">
    <source>
        <dbReference type="ARBA" id="ARBA00023128"/>
    </source>
</evidence>
<dbReference type="EMBL" id="KZ084099">
    <property type="protein sequence ID" value="OSD03843.1"/>
    <property type="molecule type" value="Genomic_DNA"/>
</dbReference>
<evidence type="ECO:0000256" key="10">
    <source>
        <dbReference type="ARBA" id="ARBA00041978"/>
    </source>
</evidence>
<organism evidence="13 14">
    <name type="scientific">Trametes coccinea (strain BRFM310)</name>
    <name type="common">Pycnoporus coccineus</name>
    <dbReference type="NCBI Taxonomy" id="1353009"/>
    <lineage>
        <taxon>Eukaryota</taxon>
        <taxon>Fungi</taxon>
        <taxon>Dikarya</taxon>
        <taxon>Basidiomycota</taxon>
        <taxon>Agaricomycotina</taxon>
        <taxon>Agaricomycetes</taxon>
        <taxon>Polyporales</taxon>
        <taxon>Polyporaceae</taxon>
        <taxon>Trametes</taxon>
    </lineage>
</organism>
<evidence type="ECO:0000256" key="6">
    <source>
        <dbReference type="ARBA" id="ARBA00037513"/>
    </source>
</evidence>
<evidence type="ECO:0000256" key="8">
    <source>
        <dbReference type="ARBA" id="ARBA00040626"/>
    </source>
</evidence>
<dbReference type="Gene3D" id="3.30.2350.10">
    <property type="entry name" value="Pseudouridine synthase"/>
    <property type="match status" value="1"/>
</dbReference>
<dbReference type="Proteomes" id="UP000193067">
    <property type="component" value="Unassembled WGS sequence"/>
</dbReference>
<evidence type="ECO:0000256" key="11">
    <source>
        <dbReference type="ARBA" id="ARBA00042700"/>
    </source>
</evidence>
<dbReference type="GO" id="GO:0000455">
    <property type="term" value="P:enzyme-directed rRNA pseudouridine synthesis"/>
    <property type="evidence" value="ECO:0007669"/>
    <property type="project" value="TreeGrafter"/>
</dbReference>
<evidence type="ECO:0000259" key="12">
    <source>
        <dbReference type="Pfam" id="PF00849"/>
    </source>
</evidence>
<evidence type="ECO:0000256" key="2">
    <source>
        <dbReference type="ARBA" id="ARBA00010876"/>
    </source>
</evidence>
<dbReference type="GO" id="GO:0005739">
    <property type="term" value="C:mitochondrion"/>
    <property type="evidence" value="ECO:0007669"/>
    <property type="project" value="UniProtKB-SubCell"/>
</dbReference>
<dbReference type="AlphaFoldDB" id="A0A1Y2IT41"/>
<dbReference type="GO" id="GO:0160143">
    <property type="term" value="F:21S rRNA pseudouridine(2819) synthase activity"/>
    <property type="evidence" value="ECO:0007669"/>
    <property type="project" value="UniProtKB-EC"/>
</dbReference>
<dbReference type="EC" id="5.4.99.43" evidence="7"/>
<keyword evidence="14" id="KW-1185">Reference proteome</keyword>
<dbReference type="STRING" id="1353009.A0A1Y2IT41"/>
<comment type="function">
    <text evidence="6">Pseudouridylate synthase responsible for the pseudouridine-2819 formation in mitochondrial 21S rRNA. May modulate the efficiency or the fidelity of the mitochondrial translation machinery.</text>
</comment>
<comment type="similarity">
    <text evidence="2">Belongs to the pseudouridine synthase RluA family.</text>
</comment>
<dbReference type="PANTHER" id="PTHR21600:SF81">
    <property type="entry name" value="21S RRNA PSEUDOURIDINE(2819) SYNTHASE"/>
    <property type="match status" value="1"/>
</dbReference>
<accession>A0A1Y2IT41</accession>